<dbReference type="Proteomes" id="UP000184231">
    <property type="component" value="Unassembled WGS sequence"/>
</dbReference>
<evidence type="ECO:0000256" key="3">
    <source>
        <dbReference type="ARBA" id="ARBA00022452"/>
    </source>
</evidence>
<keyword evidence="5" id="KW-0472">Membrane</keyword>
<evidence type="ECO:0000256" key="5">
    <source>
        <dbReference type="ARBA" id="ARBA00023136"/>
    </source>
</evidence>
<protein>
    <submittedName>
        <fullName evidence="7">Iron complex outermembrane recepter protein</fullName>
    </submittedName>
</protein>
<dbReference type="SUPFAM" id="SSF56935">
    <property type="entry name" value="Porins"/>
    <property type="match status" value="1"/>
</dbReference>
<dbReference type="GO" id="GO:0015344">
    <property type="term" value="F:siderophore uptake transmembrane transporter activity"/>
    <property type="evidence" value="ECO:0007669"/>
    <property type="project" value="TreeGrafter"/>
</dbReference>
<dbReference type="PANTHER" id="PTHR30069">
    <property type="entry name" value="TONB-DEPENDENT OUTER MEMBRANE RECEPTOR"/>
    <property type="match status" value="1"/>
</dbReference>
<dbReference type="OrthoDB" id="9759247at2"/>
<keyword evidence="6" id="KW-0998">Cell outer membrane</keyword>
<evidence type="ECO:0000256" key="6">
    <source>
        <dbReference type="ARBA" id="ARBA00023237"/>
    </source>
</evidence>
<gene>
    <name evidence="7" type="ORF">SAMN04487911_11241</name>
</gene>
<dbReference type="InterPro" id="IPR039426">
    <property type="entry name" value="TonB-dep_rcpt-like"/>
</dbReference>
<dbReference type="GO" id="GO:0009279">
    <property type="term" value="C:cell outer membrane"/>
    <property type="evidence" value="ECO:0007669"/>
    <property type="project" value="UniProtKB-SubCell"/>
</dbReference>
<dbReference type="GO" id="GO:0044718">
    <property type="term" value="P:siderophore transmembrane transport"/>
    <property type="evidence" value="ECO:0007669"/>
    <property type="project" value="TreeGrafter"/>
</dbReference>
<name>A0A1M6GXW4_9FLAO</name>
<comment type="subcellular location">
    <subcellularLocation>
        <location evidence="1">Cell outer membrane</location>
        <topology evidence="1">Multi-pass membrane protein</topology>
    </subcellularLocation>
</comment>
<keyword evidence="3" id="KW-1134">Transmembrane beta strand</keyword>
<evidence type="ECO:0000313" key="8">
    <source>
        <dbReference type="Proteomes" id="UP000184231"/>
    </source>
</evidence>
<evidence type="ECO:0000256" key="4">
    <source>
        <dbReference type="ARBA" id="ARBA00022692"/>
    </source>
</evidence>
<dbReference type="RefSeq" id="WP_143150481.1">
    <property type="nucleotide sequence ID" value="NZ_FQYX01000012.1"/>
</dbReference>
<dbReference type="AlphaFoldDB" id="A0A1M6GXW4"/>
<keyword evidence="2" id="KW-0813">Transport</keyword>
<dbReference type="PANTHER" id="PTHR30069:SF49">
    <property type="entry name" value="OUTER MEMBRANE PROTEIN C"/>
    <property type="match status" value="1"/>
</dbReference>
<dbReference type="InterPro" id="IPR036942">
    <property type="entry name" value="Beta-barrel_TonB_sf"/>
</dbReference>
<accession>A0A1M6GXW4</accession>
<sequence>MKVKESVQRVCHTLLALYKHGLCKGIVMGCVAFPSFISAQELVLPQDSIIMINLEEVIMISAQKAFNFRKQAKPLSSLDEFLESSKKVAMVKRGGYAWEPTLNNMFSERLSVTIDGMRIFGACTDKMDPITSYVDASNLSKAHIASGQQGAKHGNTIGGAIDLELDKSNFRNTGFRGGVESGFEGNNQQSIIGGELNYSGAKFYADTDIIYRKTENYKAGGDKEVLFSQFTKYNISANLGYKLTDDNAITASFIFDEARDVGYPALPMDVSSAKAIIGSIGYEQDSLGGRLQHWNSKLYMNTITHVMDDTNRPDVAIHMDMPGWSDTYGFFSEARLNGDSNKLMFKVDGYYNRSLAEMTMYPQDPNEKPMFMLTWPDVRTANGAIYVEDELSLKGSSLKIATRIALQNQNVADEFGLNSLRIFYPEMEASKPRFLKSISGQWHKMWMPWHLNAGVSYGDRAPSVTEGYGFYLFNSFDNHDYVGDPRLKNEKSMEVNAKLSYVKPKFNISAEANFFHIPDYIIGVVDPSLSAMTLGADGVKMYKNLSYARLFNTSLDAEYALLPELKWTGDVSYHLGTDNQGANLPFISPLSYRSGVQYDKNTFSVAVKMSGATKQVNYNPEYGEDQTLAYTVFSISIGKTFYMNNDSIMAKVGVENIFDKEYSTYTDWKNIPRMGRNIFLTLTYSIK</sequence>
<dbReference type="Gene3D" id="2.40.170.20">
    <property type="entry name" value="TonB-dependent receptor, beta-barrel domain"/>
    <property type="match status" value="1"/>
</dbReference>
<organism evidence="7 8">
    <name type="scientific">Arenibacter nanhaiticus</name>
    <dbReference type="NCBI Taxonomy" id="558155"/>
    <lineage>
        <taxon>Bacteria</taxon>
        <taxon>Pseudomonadati</taxon>
        <taxon>Bacteroidota</taxon>
        <taxon>Flavobacteriia</taxon>
        <taxon>Flavobacteriales</taxon>
        <taxon>Flavobacteriaceae</taxon>
        <taxon>Arenibacter</taxon>
    </lineage>
</organism>
<proteinExistence type="predicted"/>
<evidence type="ECO:0000256" key="2">
    <source>
        <dbReference type="ARBA" id="ARBA00022448"/>
    </source>
</evidence>
<dbReference type="STRING" id="558155.SAMN04487911_11241"/>
<evidence type="ECO:0000256" key="1">
    <source>
        <dbReference type="ARBA" id="ARBA00004571"/>
    </source>
</evidence>
<dbReference type="EMBL" id="FQYX01000012">
    <property type="protein sequence ID" value="SHJ14705.1"/>
    <property type="molecule type" value="Genomic_DNA"/>
</dbReference>
<keyword evidence="8" id="KW-1185">Reference proteome</keyword>
<reference evidence="7 8" key="1">
    <citation type="submission" date="2016-11" db="EMBL/GenBank/DDBJ databases">
        <authorList>
            <person name="Jaros S."/>
            <person name="Januszkiewicz K."/>
            <person name="Wedrychowicz H."/>
        </authorList>
    </citation>
    <scope>NUCLEOTIDE SEQUENCE [LARGE SCALE GENOMIC DNA]</scope>
    <source>
        <strain evidence="7 8">CGMCC 1.8863</strain>
    </source>
</reference>
<keyword evidence="4" id="KW-0812">Transmembrane</keyword>
<evidence type="ECO:0000313" key="7">
    <source>
        <dbReference type="EMBL" id="SHJ14705.1"/>
    </source>
</evidence>